<dbReference type="InterPro" id="IPR013196">
    <property type="entry name" value="HTH_11"/>
</dbReference>
<dbReference type="Proteomes" id="UP000597444">
    <property type="component" value="Unassembled WGS sequence"/>
</dbReference>
<evidence type="ECO:0000313" key="4">
    <source>
        <dbReference type="EMBL" id="GHO97654.1"/>
    </source>
</evidence>
<dbReference type="InterPro" id="IPR028349">
    <property type="entry name" value="PafC-like"/>
</dbReference>
<dbReference type="PROSITE" id="PS52050">
    <property type="entry name" value="WYL"/>
    <property type="match status" value="1"/>
</dbReference>
<dbReference type="Pfam" id="PF08279">
    <property type="entry name" value="HTH_11"/>
    <property type="match status" value="1"/>
</dbReference>
<dbReference type="Pfam" id="PF13280">
    <property type="entry name" value="WYL"/>
    <property type="match status" value="1"/>
</dbReference>
<dbReference type="SUPFAM" id="SSF46785">
    <property type="entry name" value="Winged helix' DNA-binding domain"/>
    <property type="match status" value="1"/>
</dbReference>
<dbReference type="PROSITE" id="PS51000">
    <property type="entry name" value="HTH_DEOR_2"/>
    <property type="match status" value="1"/>
</dbReference>
<dbReference type="PIRSF" id="PIRSF016838">
    <property type="entry name" value="PafC"/>
    <property type="match status" value="1"/>
</dbReference>
<feature type="domain" description="HTH deoR-type" evidence="3">
    <location>
        <begin position="3"/>
        <end position="58"/>
    </location>
</feature>
<dbReference type="InterPro" id="IPR001034">
    <property type="entry name" value="DeoR_HTH"/>
</dbReference>
<proteinExistence type="predicted"/>
<dbReference type="SMART" id="SM00420">
    <property type="entry name" value="HTH_DEOR"/>
    <property type="match status" value="1"/>
</dbReference>
<gene>
    <name evidence="4" type="ORF">KSF_077020</name>
</gene>
<keyword evidence="2" id="KW-0804">Transcription</keyword>
<comment type="caution">
    <text evidence="4">The sequence shown here is derived from an EMBL/GenBank/DDBJ whole genome shotgun (WGS) entry which is preliminary data.</text>
</comment>
<evidence type="ECO:0000256" key="1">
    <source>
        <dbReference type="ARBA" id="ARBA00023015"/>
    </source>
</evidence>
<sequence>MQRFDRILGILLFLRSQRSVTAAKLARHFGVSIRTIYRDIETLSASGVPVYAERGHEGGFQLLEGYFLPPLMFSRDEAISLLLALTLMRRLHTYPFPTAIAQAERKILAALPDALRSVLNEAEKIIGFEELPHDIFHPEPQSIPEAASDQQGRDAENGIISIFLQAILEGCIVSIHYQSPYRERGHMFPVQPQGLFWDRNHWYLAGTQLEGGFMQRIWRADRVIKIIRQSIAASEKAEFDVSDLLGRRWLRPAMERWRERAPVKIRLTTAQAERLQQDWYYRHACFEPLTDNDMLMTFGECDPAIVLELLRWLGAGAELLEPYAWREMIKTELQTMLKAYETISD</sequence>
<accession>A0A8J3ITJ7</accession>
<dbReference type="PANTHER" id="PTHR34580">
    <property type="match status" value="1"/>
</dbReference>
<dbReference type="RefSeq" id="WP_220208437.1">
    <property type="nucleotide sequence ID" value="NZ_BNJK01000002.1"/>
</dbReference>
<evidence type="ECO:0000256" key="2">
    <source>
        <dbReference type="ARBA" id="ARBA00023163"/>
    </source>
</evidence>
<dbReference type="Gene3D" id="1.10.10.10">
    <property type="entry name" value="Winged helix-like DNA-binding domain superfamily/Winged helix DNA-binding domain"/>
    <property type="match status" value="1"/>
</dbReference>
<dbReference type="PANTHER" id="PTHR34580:SF1">
    <property type="entry name" value="PROTEIN PAFC"/>
    <property type="match status" value="1"/>
</dbReference>
<evidence type="ECO:0000313" key="5">
    <source>
        <dbReference type="Proteomes" id="UP000597444"/>
    </source>
</evidence>
<dbReference type="InterPro" id="IPR051534">
    <property type="entry name" value="CBASS_pafABC_assoc_protein"/>
</dbReference>
<name>A0A8J3ITJ7_9CHLR</name>
<protein>
    <submittedName>
        <fullName evidence="4">Transcriptional regulator</fullName>
    </submittedName>
</protein>
<dbReference type="InterPro" id="IPR026881">
    <property type="entry name" value="WYL_dom"/>
</dbReference>
<dbReference type="EMBL" id="BNJK01000002">
    <property type="protein sequence ID" value="GHO97654.1"/>
    <property type="molecule type" value="Genomic_DNA"/>
</dbReference>
<keyword evidence="5" id="KW-1185">Reference proteome</keyword>
<dbReference type="InterPro" id="IPR036388">
    <property type="entry name" value="WH-like_DNA-bd_sf"/>
</dbReference>
<keyword evidence="1" id="KW-0805">Transcription regulation</keyword>
<evidence type="ECO:0000259" key="3">
    <source>
        <dbReference type="PROSITE" id="PS51000"/>
    </source>
</evidence>
<dbReference type="AlphaFoldDB" id="A0A8J3ITJ7"/>
<reference evidence="4" key="1">
    <citation type="submission" date="2020-10" db="EMBL/GenBank/DDBJ databases">
        <title>Taxonomic study of unclassified bacteria belonging to the class Ktedonobacteria.</title>
        <authorList>
            <person name="Yabe S."/>
            <person name="Wang C.M."/>
            <person name="Zheng Y."/>
            <person name="Sakai Y."/>
            <person name="Cavaletti L."/>
            <person name="Monciardini P."/>
            <person name="Donadio S."/>
        </authorList>
    </citation>
    <scope>NUCLEOTIDE SEQUENCE</scope>
    <source>
        <strain evidence="4">ID150040</strain>
    </source>
</reference>
<organism evidence="4 5">
    <name type="scientific">Reticulibacter mediterranei</name>
    <dbReference type="NCBI Taxonomy" id="2778369"/>
    <lineage>
        <taxon>Bacteria</taxon>
        <taxon>Bacillati</taxon>
        <taxon>Chloroflexota</taxon>
        <taxon>Ktedonobacteria</taxon>
        <taxon>Ktedonobacterales</taxon>
        <taxon>Reticulibacteraceae</taxon>
        <taxon>Reticulibacter</taxon>
    </lineage>
</organism>
<dbReference type="GO" id="GO:0003700">
    <property type="term" value="F:DNA-binding transcription factor activity"/>
    <property type="evidence" value="ECO:0007669"/>
    <property type="project" value="InterPro"/>
</dbReference>
<dbReference type="InterPro" id="IPR036390">
    <property type="entry name" value="WH_DNA-bd_sf"/>
</dbReference>